<evidence type="ECO:0000256" key="1">
    <source>
        <dbReference type="ARBA" id="ARBA00004651"/>
    </source>
</evidence>
<keyword evidence="2" id="KW-1133">Transmembrane helix</keyword>
<evidence type="ECO:0000256" key="2">
    <source>
        <dbReference type="SAM" id="Phobius"/>
    </source>
</evidence>
<dbReference type="InterPro" id="IPR006037">
    <property type="entry name" value="RCK_C"/>
</dbReference>
<feature type="domain" description="RCK C-terminal" evidence="4">
    <location>
        <begin position="248"/>
        <end position="332"/>
    </location>
</feature>
<dbReference type="OrthoDB" id="9785285at2"/>
<keyword evidence="5" id="KW-0406">Ion transport</keyword>
<dbReference type="SUPFAM" id="SSF116726">
    <property type="entry name" value="TrkA C-terminal domain-like"/>
    <property type="match status" value="1"/>
</dbReference>
<protein>
    <submittedName>
        <fullName evidence="5">Voltage-gated potassium channel Kch</fullName>
    </submittedName>
</protein>
<sequence length="333" mass="36456">MPSIRPILYAVLVLFTIITAAVFYFATIEGKSGMEALWLTMSSVTTTGYSDVMPSTSAGRIITMFLSVLGFGFLTYVLSTTLTGMVEGRISDIWGKRKMIKQITRLKDHIIVCGAGRVGKEVIRELIRKKKEFVVIEKEPSILEDIRAEGNVLFIAGDATEDRILQMAGVAYAKGIITTIPDDAGNLMITISCKDFNPEAHIVARATRPESVIRLKRAGADTVVSPSAIAGSRMALASLKPASVAVVETLIDDHENNLNLEELLITYKSKLVGMRLKDSRIRDDYGIMVLAIMREGQNIINPEPSEVFKVGDILVLFGAAEQLYLLEKVVAGE</sequence>
<keyword evidence="2" id="KW-0472">Membrane</keyword>
<dbReference type="GO" id="GO:0005886">
    <property type="term" value="C:plasma membrane"/>
    <property type="evidence" value="ECO:0007669"/>
    <property type="project" value="UniProtKB-SubCell"/>
</dbReference>
<dbReference type="SUPFAM" id="SSF51735">
    <property type="entry name" value="NAD(P)-binding Rossmann-fold domains"/>
    <property type="match status" value="1"/>
</dbReference>
<dbReference type="PROSITE" id="PS51201">
    <property type="entry name" value="RCK_N"/>
    <property type="match status" value="1"/>
</dbReference>
<dbReference type="Gene3D" id="1.10.287.70">
    <property type="match status" value="1"/>
</dbReference>
<dbReference type="GO" id="GO:0008324">
    <property type="term" value="F:monoatomic cation transmembrane transporter activity"/>
    <property type="evidence" value="ECO:0007669"/>
    <property type="project" value="InterPro"/>
</dbReference>
<dbReference type="InterPro" id="IPR013099">
    <property type="entry name" value="K_chnl_dom"/>
</dbReference>
<name>A0A4Y7RQ31_9FIRM</name>
<comment type="caution">
    <text evidence="5">The sequence shown here is derived from an EMBL/GenBank/DDBJ whole genome shotgun (WGS) entry which is preliminary data.</text>
</comment>
<dbReference type="PROSITE" id="PS51202">
    <property type="entry name" value="RCK_C"/>
    <property type="match status" value="1"/>
</dbReference>
<keyword evidence="2" id="KW-0812">Transmembrane</keyword>
<feature type="transmembrane region" description="Helical" evidence="2">
    <location>
        <begin position="7"/>
        <end position="26"/>
    </location>
</feature>
<dbReference type="GO" id="GO:0006813">
    <property type="term" value="P:potassium ion transport"/>
    <property type="evidence" value="ECO:0007669"/>
    <property type="project" value="InterPro"/>
</dbReference>
<dbReference type="InterPro" id="IPR050721">
    <property type="entry name" value="Trk_Ktr_HKT_K-transport"/>
</dbReference>
<reference evidence="5 6" key="1">
    <citation type="journal article" date="2018" name="Environ. Microbiol.">
        <title>Novel energy conservation strategies and behaviour of Pelotomaculum schinkii driving syntrophic propionate catabolism.</title>
        <authorList>
            <person name="Hidalgo-Ahumada C.A.P."/>
            <person name="Nobu M.K."/>
            <person name="Narihiro T."/>
            <person name="Tamaki H."/>
            <person name="Liu W.T."/>
            <person name="Kamagata Y."/>
            <person name="Stams A.J.M."/>
            <person name="Imachi H."/>
            <person name="Sousa D.Z."/>
        </authorList>
    </citation>
    <scope>NUCLEOTIDE SEQUENCE [LARGE SCALE GENOMIC DNA]</scope>
    <source>
        <strain evidence="5 6">MGP</strain>
    </source>
</reference>
<dbReference type="EMBL" id="QFFZ01000019">
    <property type="protein sequence ID" value="TEB10953.1"/>
    <property type="molecule type" value="Genomic_DNA"/>
</dbReference>
<dbReference type="InterPro" id="IPR036291">
    <property type="entry name" value="NAD(P)-bd_dom_sf"/>
</dbReference>
<dbReference type="Pfam" id="PF02254">
    <property type="entry name" value="TrkA_N"/>
    <property type="match status" value="1"/>
</dbReference>
<keyword evidence="6" id="KW-1185">Reference proteome</keyword>
<evidence type="ECO:0000259" key="3">
    <source>
        <dbReference type="PROSITE" id="PS51201"/>
    </source>
</evidence>
<comment type="subcellular location">
    <subcellularLocation>
        <location evidence="1">Cell membrane</location>
        <topology evidence="1">Multi-pass membrane protein</topology>
    </subcellularLocation>
</comment>
<dbReference type="Proteomes" id="UP000297597">
    <property type="component" value="Unassembled WGS sequence"/>
</dbReference>
<proteinExistence type="predicted"/>
<organism evidence="5 6">
    <name type="scientific">Pelotomaculum propionicicum</name>
    <dbReference type="NCBI Taxonomy" id="258475"/>
    <lineage>
        <taxon>Bacteria</taxon>
        <taxon>Bacillati</taxon>
        <taxon>Bacillota</taxon>
        <taxon>Clostridia</taxon>
        <taxon>Eubacteriales</taxon>
        <taxon>Desulfotomaculaceae</taxon>
        <taxon>Pelotomaculum</taxon>
    </lineage>
</organism>
<feature type="transmembrane region" description="Helical" evidence="2">
    <location>
        <begin position="61"/>
        <end position="79"/>
    </location>
</feature>
<dbReference type="SUPFAM" id="SSF81324">
    <property type="entry name" value="Voltage-gated potassium channels"/>
    <property type="match status" value="1"/>
</dbReference>
<dbReference type="Gene3D" id="3.40.50.720">
    <property type="entry name" value="NAD(P)-binding Rossmann-like Domain"/>
    <property type="match status" value="1"/>
</dbReference>
<dbReference type="PANTHER" id="PTHR43833:SF9">
    <property type="entry name" value="POTASSIUM CHANNEL PROTEIN YUGO-RELATED"/>
    <property type="match status" value="1"/>
</dbReference>
<keyword evidence="5" id="KW-0407">Ion channel</keyword>
<evidence type="ECO:0000313" key="6">
    <source>
        <dbReference type="Proteomes" id="UP000297597"/>
    </source>
</evidence>
<dbReference type="InterPro" id="IPR036721">
    <property type="entry name" value="RCK_C_sf"/>
</dbReference>
<feature type="domain" description="RCK N-terminal" evidence="3">
    <location>
        <begin position="107"/>
        <end position="225"/>
    </location>
</feature>
<dbReference type="AlphaFoldDB" id="A0A4Y7RQ31"/>
<dbReference type="InterPro" id="IPR003148">
    <property type="entry name" value="RCK_N"/>
</dbReference>
<evidence type="ECO:0000313" key="5">
    <source>
        <dbReference type="EMBL" id="TEB10953.1"/>
    </source>
</evidence>
<dbReference type="Pfam" id="PF07885">
    <property type="entry name" value="Ion_trans_2"/>
    <property type="match status" value="1"/>
</dbReference>
<accession>A0A4Y7RQ31</accession>
<gene>
    <name evidence="5" type="primary">kch</name>
    <name evidence="5" type="ORF">Pmgp_01969</name>
</gene>
<dbReference type="RefSeq" id="WP_134213813.1">
    <property type="nucleotide sequence ID" value="NZ_QFFZ01000019.1"/>
</dbReference>
<evidence type="ECO:0000259" key="4">
    <source>
        <dbReference type="PROSITE" id="PS51202"/>
    </source>
</evidence>
<dbReference type="PANTHER" id="PTHR43833">
    <property type="entry name" value="POTASSIUM CHANNEL PROTEIN 2-RELATED-RELATED"/>
    <property type="match status" value="1"/>
</dbReference>
<keyword evidence="5" id="KW-0813">Transport</keyword>
<dbReference type="Pfam" id="PF02080">
    <property type="entry name" value="TrkA_C"/>
    <property type="match status" value="1"/>
</dbReference>
<dbReference type="Gene3D" id="3.30.70.1450">
    <property type="entry name" value="Regulator of K+ conductance, C-terminal domain"/>
    <property type="match status" value="1"/>
</dbReference>